<dbReference type="InterPro" id="IPR003732">
    <property type="entry name" value="Daa-tRNA_deacyls_DTD"/>
</dbReference>
<comment type="function">
    <text evidence="4">An aminoacyl-tRNA editing enzyme that deacylates mischarged D-aminoacyl-tRNAs. Also deacylates mischarged glycyl-tRNA(Ala), protecting cells against glycine mischarging by AlaRS. Acts via tRNA-based rather than protein-based catalysis; rejects L-amino acids rather than detecting D-amino acids in the active site. By recycling D-aminoacyl-tRNA to D-amino acids and free tRNA molecules, this enzyme counteracts the toxicity associated with the formation of D-aminoacyl-tRNA entities in vivo and helps enforce protein L-homochirality.</text>
</comment>
<protein>
    <recommendedName>
        <fullName evidence="4">D-aminoacyl-tRNA deacylase</fullName>
        <shortName evidence="4">DTD</shortName>
        <ecNumber evidence="4">3.1.1.96</ecNumber>
    </recommendedName>
    <alternativeName>
        <fullName evidence="4">Gly-tRNA(Ala) deacylase</fullName>
        <ecNumber evidence="4">3.1.1.-</ecNumber>
    </alternativeName>
</protein>
<dbReference type="PANTHER" id="PTHR10472:SF5">
    <property type="entry name" value="D-AMINOACYL-TRNA DEACYLASE 1"/>
    <property type="match status" value="1"/>
</dbReference>
<dbReference type="HAMAP" id="MF_00518">
    <property type="entry name" value="Deacylase_Dtd"/>
    <property type="match status" value="1"/>
</dbReference>
<sequence length="153" mass="16637">MRVVVQRVTEACVTVQDEIVGSIGLGLLVLVGVACTDTEDDASWLAHKVAGLRVFSDTRGKMSLAAGDVGGEYLVVSQFTLFGDVRHGLRPDFGRAAPAPQAERLYRCFCDQLRLSGHRVRMGVFGAHMDVQLVNNGPVTIYIDTDEVKFRGV</sequence>
<dbReference type="GO" id="GO:0005737">
    <property type="term" value="C:cytoplasm"/>
    <property type="evidence" value="ECO:0007669"/>
    <property type="project" value="UniProtKB-SubCell"/>
</dbReference>
<keyword evidence="2 4" id="KW-0820">tRNA-binding</keyword>
<dbReference type="InterPro" id="IPR023509">
    <property type="entry name" value="DTD-like_sf"/>
</dbReference>
<comment type="subcellular location">
    <subcellularLocation>
        <location evidence="4">Cytoplasm</location>
    </subcellularLocation>
</comment>
<dbReference type="EMBL" id="PXYV01000001">
    <property type="protein sequence ID" value="PSR24100.1"/>
    <property type="molecule type" value="Genomic_DNA"/>
</dbReference>
<comment type="catalytic activity">
    <reaction evidence="4">
        <text>glycyl-tRNA(Ala) + H2O = tRNA(Ala) + glycine + H(+)</text>
        <dbReference type="Rhea" id="RHEA:53744"/>
        <dbReference type="Rhea" id="RHEA-COMP:9657"/>
        <dbReference type="Rhea" id="RHEA-COMP:13640"/>
        <dbReference type="ChEBI" id="CHEBI:15377"/>
        <dbReference type="ChEBI" id="CHEBI:15378"/>
        <dbReference type="ChEBI" id="CHEBI:57305"/>
        <dbReference type="ChEBI" id="CHEBI:78442"/>
        <dbReference type="ChEBI" id="CHEBI:78522"/>
    </reaction>
</comment>
<comment type="caution">
    <text evidence="5">The sequence shown here is derived from an EMBL/GenBank/DDBJ whole genome shotgun (WGS) entry which is preliminary data.</text>
</comment>
<dbReference type="GO" id="GO:0043908">
    <property type="term" value="F:Ser(Gly)-tRNA(Ala) hydrolase activity"/>
    <property type="evidence" value="ECO:0007669"/>
    <property type="project" value="UniProtKB-UniRule"/>
</dbReference>
<evidence type="ECO:0000256" key="3">
    <source>
        <dbReference type="ARBA" id="ARBA00022801"/>
    </source>
</evidence>
<dbReference type="EC" id="3.1.1.-" evidence="4"/>
<proteinExistence type="inferred from homology"/>
<dbReference type="GO" id="GO:0051500">
    <property type="term" value="F:D-tyrosyl-tRNA(Tyr) deacylase activity"/>
    <property type="evidence" value="ECO:0007669"/>
    <property type="project" value="TreeGrafter"/>
</dbReference>
<dbReference type="GO" id="GO:0000049">
    <property type="term" value="F:tRNA binding"/>
    <property type="evidence" value="ECO:0007669"/>
    <property type="project" value="UniProtKB-UniRule"/>
</dbReference>
<dbReference type="Gene3D" id="3.50.80.10">
    <property type="entry name" value="D-tyrosyl-tRNA(Tyr) deacylase"/>
    <property type="match status" value="1"/>
</dbReference>
<dbReference type="AlphaFoldDB" id="A0A2T2WPC9"/>
<name>A0A2T2WPC9_9FIRM</name>
<evidence type="ECO:0000313" key="5">
    <source>
        <dbReference type="EMBL" id="PSR24100.1"/>
    </source>
</evidence>
<keyword evidence="4" id="KW-0694">RNA-binding</keyword>
<dbReference type="Proteomes" id="UP000241848">
    <property type="component" value="Unassembled WGS sequence"/>
</dbReference>
<comment type="domain">
    <text evidence="4">A Gly-cisPro motif from one monomer fits into the active site of the other monomer to allow specific chiral rejection of L-amino acids.</text>
</comment>
<evidence type="ECO:0000256" key="1">
    <source>
        <dbReference type="ARBA" id="ARBA00009673"/>
    </source>
</evidence>
<dbReference type="NCBIfam" id="TIGR00256">
    <property type="entry name" value="D-aminoacyl-tRNA deacylase"/>
    <property type="match status" value="1"/>
</dbReference>
<comment type="catalytic activity">
    <reaction evidence="4">
        <text>a D-aminoacyl-tRNA + H2O = a tRNA + a D-alpha-amino acid + H(+)</text>
        <dbReference type="Rhea" id="RHEA:13953"/>
        <dbReference type="Rhea" id="RHEA-COMP:10123"/>
        <dbReference type="Rhea" id="RHEA-COMP:10124"/>
        <dbReference type="ChEBI" id="CHEBI:15377"/>
        <dbReference type="ChEBI" id="CHEBI:15378"/>
        <dbReference type="ChEBI" id="CHEBI:59871"/>
        <dbReference type="ChEBI" id="CHEBI:78442"/>
        <dbReference type="ChEBI" id="CHEBI:79333"/>
        <dbReference type="EC" id="3.1.1.96"/>
    </reaction>
</comment>
<dbReference type="PROSITE" id="PS51257">
    <property type="entry name" value="PROKAR_LIPOPROTEIN"/>
    <property type="match status" value="1"/>
</dbReference>
<dbReference type="GO" id="GO:0106026">
    <property type="term" value="F:Gly-tRNA(Ala) deacylase activity"/>
    <property type="evidence" value="ECO:0007669"/>
    <property type="project" value="UniProtKB-UniRule"/>
</dbReference>
<comment type="subunit">
    <text evidence="4">Homodimer.</text>
</comment>
<evidence type="ECO:0000256" key="2">
    <source>
        <dbReference type="ARBA" id="ARBA00022555"/>
    </source>
</evidence>
<keyword evidence="3 4" id="KW-0378">Hydrolase</keyword>
<evidence type="ECO:0000256" key="4">
    <source>
        <dbReference type="HAMAP-Rule" id="MF_00518"/>
    </source>
</evidence>
<organism evidence="5 6">
    <name type="scientific">Sulfobacillus acidophilus</name>
    <dbReference type="NCBI Taxonomy" id="53633"/>
    <lineage>
        <taxon>Bacteria</taxon>
        <taxon>Bacillati</taxon>
        <taxon>Bacillota</taxon>
        <taxon>Clostridia</taxon>
        <taxon>Eubacteriales</taxon>
        <taxon>Clostridiales Family XVII. Incertae Sedis</taxon>
        <taxon>Sulfobacillus</taxon>
    </lineage>
</organism>
<keyword evidence="4" id="KW-0963">Cytoplasm</keyword>
<dbReference type="PANTHER" id="PTHR10472">
    <property type="entry name" value="D-TYROSYL-TRNA TYR DEACYLASE"/>
    <property type="match status" value="1"/>
</dbReference>
<gene>
    <name evidence="4" type="primary">dtd</name>
    <name evidence="5" type="ORF">C7B45_00340</name>
</gene>
<comment type="similarity">
    <text evidence="1 4">Belongs to the DTD family.</text>
</comment>
<accession>A0A2T2WPC9</accession>
<reference evidence="5 6" key="1">
    <citation type="journal article" date="2014" name="BMC Genomics">
        <title>Comparison of environmental and isolate Sulfobacillus genomes reveals diverse carbon, sulfur, nitrogen, and hydrogen metabolisms.</title>
        <authorList>
            <person name="Justice N.B."/>
            <person name="Norman A."/>
            <person name="Brown C.T."/>
            <person name="Singh A."/>
            <person name="Thomas B.C."/>
            <person name="Banfield J.F."/>
        </authorList>
    </citation>
    <scope>NUCLEOTIDE SEQUENCE [LARGE SCALE GENOMIC DNA]</scope>
    <source>
        <strain evidence="5">AMDSBA3</strain>
    </source>
</reference>
<dbReference type="GO" id="GO:0019478">
    <property type="term" value="P:D-amino acid catabolic process"/>
    <property type="evidence" value="ECO:0007669"/>
    <property type="project" value="UniProtKB-UniRule"/>
</dbReference>
<dbReference type="Pfam" id="PF02580">
    <property type="entry name" value="Tyr_Deacylase"/>
    <property type="match status" value="1"/>
</dbReference>
<dbReference type="FunFam" id="3.50.80.10:FF:000001">
    <property type="entry name" value="D-aminoacyl-tRNA deacylase"/>
    <property type="match status" value="1"/>
</dbReference>
<evidence type="ECO:0000313" key="6">
    <source>
        <dbReference type="Proteomes" id="UP000241848"/>
    </source>
</evidence>
<dbReference type="SUPFAM" id="SSF69500">
    <property type="entry name" value="DTD-like"/>
    <property type="match status" value="1"/>
</dbReference>
<dbReference type="EC" id="3.1.1.96" evidence="4"/>
<feature type="short sequence motif" description="Gly-cisPro motif, important for rejection of L-amino acids" evidence="4">
    <location>
        <begin position="137"/>
        <end position="138"/>
    </location>
</feature>